<dbReference type="GO" id="GO:0007059">
    <property type="term" value="P:chromosome segregation"/>
    <property type="evidence" value="ECO:0007669"/>
    <property type="project" value="InterPro"/>
</dbReference>
<accession>A0A8D2JD20</accession>
<keyword evidence="6" id="KW-0132">Cell division</keyword>
<comment type="subcellular location">
    <subcellularLocation>
        <location evidence="2">Chromosome</location>
        <location evidence="2">Centromere</location>
        <location evidence="2">Kinetochore</location>
    </subcellularLocation>
    <subcellularLocation>
        <location evidence="1">Cytoplasm</location>
        <location evidence="1">Cytoskeleton</location>
        <location evidence="1">Spindle</location>
    </subcellularLocation>
</comment>
<keyword evidence="4" id="KW-0158">Chromosome</keyword>
<evidence type="ECO:0000256" key="3">
    <source>
        <dbReference type="ARBA" id="ARBA00007716"/>
    </source>
</evidence>
<dbReference type="GO" id="GO:0005876">
    <property type="term" value="C:spindle microtubule"/>
    <property type="evidence" value="ECO:0007669"/>
    <property type="project" value="TreeGrafter"/>
</dbReference>
<protein>
    <recommendedName>
        <fullName evidence="16">Spindle and kinetochore-associated protein 3</fullName>
    </recommendedName>
</protein>
<evidence type="ECO:0000313" key="15">
    <source>
        <dbReference type="Proteomes" id="UP000694545"/>
    </source>
</evidence>
<evidence type="ECO:0000256" key="4">
    <source>
        <dbReference type="ARBA" id="ARBA00022454"/>
    </source>
</evidence>
<keyword evidence="8" id="KW-0498">Mitosis</keyword>
<reference evidence="14" key="1">
    <citation type="submission" date="2025-08" db="UniProtKB">
        <authorList>
            <consortium name="Ensembl"/>
        </authorList>
    </citation>
    <scope>IDENTIFICATION</scope>
</reference>
<evidence type="ECO:0000256" key="13">
    <source>
        <dbReference type="SAM" id="MobiDB-lite"/>
    </source>
</evidence>
<sequence>MDVTGNFFNKLRSIAVTLEKQTKQFKQVFHGDDTEFEDESPMRYLHELYSEVRTLKGDVDNTFHKSSSERDATCDFIKASKVLMKRNETDLEKIRDLFHKYGYNPRVDKPTVKDKAENKVESTLPEQEGPENLDRSGKSPGSHSPRQIPQLSDFGLSKYAFPTTASKVYPQLQAHIQKEEPRTDASPKTEHFRMHGEVLSLNDETTCLMEDQTIFLLNNAKNIKRGLNGSAVISLPNKNLDTPKQENKVCGKSQVFRINCDTLYFQKAPL</sequence>
<dbReference type="GO" id="GO:0000940">
    <property type="term" value="C:outer kinetochore"/>
    <property type="evidence" value="ECO:0007669"/>
    <property type="project" value="InterPro"/>
</dbReference>
<evidence type="ECO:0000256" key="11">
    <source>
        <dbReference type="ARBA" id="ARBA00023306"/>
    </source>
</evidence>
<keyword evidence="7" id="KW-0493">Microtubule</keyword>
<dbReference type="Ensembl" id="ENSVKKT00000010339.1">
    <property type="protein sequence ID" value="ENSVKKP00000010090.1"/>
    <property type="gene ID" value="ENSVKKG00000007115.1"/>
</dbReference>
<feature type="compositionally biased region" description="Basic and acidic residues" evidence="13">
    <location>
        <begin position="106"/>
        <end position="120"/>
    </location>
</feature>
<organism evidence="14 15">
    <name type="scientific">Varanus komodoensis</name>
    <name type="common">Komodo dragon</name>
    <dbReference type="NCBI Taxonomy" id="61221"/>
    <lineage>
        <taxon>Eukaryota</taxon>
        <taxon>Metazoa</taxon>
        <taxon>Chordata</taxon>
        <taxon>Craniata</taxon>
        <taxon>Vertebrata</taxon>
        <taxon>Euteleostomi</taxon>
        <taxon>Lepidosauria</taxon>
        <taxon>Squamata</taxon>
        <taxon>Bifurcata</taxon>
        <taxon>Unidentata</taxon>
        <taxon>Episquamata</taxon>
        <taxon>Toxicofera</taxon>
        <taxon>Anguimorpha</taxon>
        <taxon>Paleoanguimorpha</taxon>
        <taxon>Varanoidea</taxon>
        <taxon>Varanidae</taxon>
        <taxon>Varanus</taxon>
    </lineage>
</organism>
<dbReference type="PANTHER" id="PTHR48118:SF1">
    <property type="entry name" value="SPINDLE AND KINETOCHORE-ASSOCIATED PROTEIN 3"/>
    <property type="match status" value="1"/>
</dbReference>
<evidence type="ECO:0000256" key="1">
    <source>
        <dbReference type="ARBA" id="ARBA00004186"/>
    </source>
</evidence>
<evidence type="ECO:0000256" key="2">
    <source>
        <dbReference type="ARBA" id="ARBA00004629"/>
    </source>
</evidence>
<keyword evidence="5" id="KW-0963">Cytoplasm</keyword>
<evidence type="ECO:0000313" key="14">
    <source>
        <dbReference type="Ensembl" id="ENSVKKP00000010090.1"/>
    </source>
</evidence>
<keyword evidence="9" id="KW-0995">Kinetochore</keyword>
<comment type="similarity">
    <text evidence="3">Belongs to the SKA3 family.</text>
</comment>
<dbReference type="AlphaFoldDB" id="A0A8D2JD20"/>
<keyword evidence="11" id="KW-0131">Cell cycle</keyword>
<evidence type="ECO:0000256" key="9">
    <source>
        <dbReference type="ARBA" id="ARBA00022838"/>
    </source>
</evidence>
<evidence type="ECO:0000256" key="5">
    <source>
        <dbReference type="ARBA" id="ARBA00022490"/>
    </source>
</evidence>
<evidence type="ECO:0000256" key="7">
    <source>
        <dbReference type="ARBA" id="ARBA00022701"/>
    </source>
</evidence>
<evidence type="ECO:0000256" key="6">
    <source>
        <dbReference type="ARBA" id="ARBA00022618"/>
    </source>
</evidence>
<evidence type="ECO:0008006" key="16">
    <source>
        <dbReference type="Google" id="ProtNLM"/>
    </source>
</evidence>
<dbReference type="OMA" id="YNIHERD"/>
<keyword evidence="15" id="KW-1185">Reference proteome</keyword>
<feature type="region of interest" description="Disordered" evidence="13">
    <location>
        <begin position="106"/>
        <end position="150"/>
    </location>
</feature>
<evidence type="ECO:0000256" key="8">
    <source>
        <dbReference type="ARBA" id="ARBA00022776"/>
    </source>
</evidence>
<dbReference type="Gene3D" id="6.10.250.1400">
    <property type="match status" value="1"/>
</dbReference>
<evidence type="ECO:0000256" key="12">
    <source>
        <dbReference type="ARBA" id="ARBA00023328"/>
    </source>
</evidence>
<evidence type="ECO:0000256" key="10">
    <source>
        <dbReference type="ARBA" id="ARBA00023212"/>
    </source>
</evidence>
<dbReference type="PANTHER" id="PTHR48118">
    <property type="entry name" value="SPINDLE AND KINETOCHORE-ASSOCIATED PROTEIN 3"/>
    <property type="match status" value="1"/>
</dbReference>
<dbReference type="GO" id="GO:0000278">
    <property type="term" value="P:mitotic cell cycle"/>
    <property type="evidence" value="ECO:0007669"/>
    <property type="project" value="TreeGrafter"/>
</dbReference>
<dbReference type="GO" id="GO:0051301">
    <property type="term" value="P:cell division"/>
    <property type="evidence" value="ECO:0007669"/>
    <property type="project" value="UniProtKB-KW"/>
</dbReference>
<keyword evidence="12" id="KW-0137">Centromere</keyword>
<dbReference type="InterPro" id="IPR033341">
    <property type="entry name" value="SKA3"/>
</dbReference>
<feature type="compositionally biased region" description="Polar residues" evidence="13">
    <location>
        <begin position="139"/>
        <end position="150"/>
    </location>
</feature>
<name>A0A8D2JD20_VARKO</name>
<dbReference type="Proteomes" id="UP000694545">
    <property type="component" value="Unplaced"/>
</dbReference>
<reference evidence="14" key="2">
    <citation type="submission" date="2025-09" db="UniProtKB">
        <authorList>
            <consortium name="Ensembl"/>
        </authorList>
    </citation>
    <scope>IDENTIFICATION</scope>
</reference>
<keyword evidence="10" id="KW-0206">Cytoskeleton</keyword>
<proteinExistence type="inferred from homology"/>